<keyword evidence="4" id="KW-0288">FMN</keyword>
<gene>
    <name evidence="7" type="ORF">S01H4_18110</name>
</gene>
<accession>X1A3E3</accession>
<keyword evidence="5" id="KW-0560">Oxidoreductase</keyword>
<comment type="cofactor">
    <cofactor evidence="1">
        <name>FMN</name>
        <dbReference type="ChEBI" id="CHEBI:58210"/>
    </cofactor>
</comment>
<evidence type="ECO:0000259" key="6">
    <source>
        <dbReference type="Pfam" id="PF00881"/>
    </source>
</evidence>
<feature type="domain" description="Nitroreductase" evidence="6">
    <location>
        <begin position="15"/>
        <end position="170"/>
    </location>
</feature>
<dbReference type="PANTHER" id="PTHR43673:SF2">
    <property type="entry name" value="NITROREDUCTASE"/>
    <property type="match status" value="1"/>
</dbReference>
<evidence type="ECO:0000313" key="7">
    <source>
        <dbReference type="EMBL" id="GAG67303.1"/>
    </source>
</evidence>
<dbReference type="Gene3D" id="3.40.109.10">
    <property type="entry name" value="NADH Oxidase"/>
    <property type="match status" value="1"/>
</dbReference>
<dbReference type="EMBL" id="BART01008015">
    <property type="protein sequence ID" value="GAG67303.1"/>
    <property type="molecule type" value="Genomic_DNA"/>
</dbReference>
<evidence type="ECO:0000256" key="1">
    <source>
        <dbReference type="ARBA" id="ARBA00001917"/>
    </source>
</evidence>
<dbReference type="PANTHER" id="PTHR43673">
    <property type="entry name" value="NAD(P)H NITROREDUCTASE YDGI-RELATED"/>
    <property type="match status" value="1"/>
</dbReference>
<protein>
    <recommendedName>
        <fullName evidence="6">Nitroreductase domain-containing protein</fullName>
    </recommendedName>
</protein>
<sequence length="193" mass="21520">STLISYESMHKFMSAKRSIRGFKKKKVPKAVLEKVLDTMKYAPTGANIRTLRCTIISDEDKIKKLSEVVMDAIIASSNPRYSENFIKAKKRGIDTIFYNAPHVMIIHSNNPGDAMNSTIALTYGMLCAQTFGLGTCWIGLAHGALSSNKEIREKITGIHGNVWGVIIIGYPTQIYYRVPPRPDIKTKGLNDLE</sequence>
<comment type="similarity">
    <text evidence="2">Belongs to the nitroreductase family.</text>
</comment>
<evidence type="ECO:0000256" key="4">
    <source>
        <dbReference type="ARBA" id="ARBA00022643"/>
    </source>
</evidence>
<name>X1A3E3_9ZZZZ</name>
<organism evidence="7">
    <name type="scientific">marine sediment metagenome</name>
    <dbReference type="NCBI Taxonomy" id="412755"/>
    <lineage>
        <taxon>unclassified sequences</taxon>
        <taxon>metagenomes</taxon>
        <taxon>ecological metagenomes</taxon>
    </lineage>
</organism>
<proteinExistence type="inferred from homology"/>
<feature type="non-terminal residue" evidence="7">
    <location>
        <position position="1"/>
    </location>
</feature>
<dbReference type="GO" id="GO:0016491">
    <property type="term" value="F:oxidoreductase activity"/>
    <property type="evidence" value="ECO:0007669"/>
    <property type="project" value="UniProtKB-KW"/>
</dbReference>
<dbReference type="SUPFAM" id="SSF55469">
    <property type="entry name" value="FMN-dependent nitroreductase-like"/>
    <property type="match status" value="1"/>
</dbReference>
<dbReference type="InterPro" id="IPR000415">
    <property type="entry name" value="Nitroreductase-like"/>
</dbReference>
<evidence type="ECO:0000256" key="5">
    <source>
        <dbReference type="ARBA" id="ARBA00023002"/>
    </source>
</evidence>
<dbReference type="AlphaFoldDB" id="X1A3E3"/>
<evidence type="ECO:0000256" key="3">
    <source>
        <dbReference type="ARBA" id="ARBA00022630"/>
    </source>
</evidence>
<dbReference type="Pfam" id="PF00881">
    <property type="entry name" value="Nitroreductase"/>
    <property type="match status" value="1"/>
</dbReference>
<keyword evidence="3" id="KW-0285">Flavoprotein</keyword>
<reference evidence="7" key="1">
    <citation type="journal article" date="2014" name="Front. Microbiol.">
        <title>High frequency of phylogenetically diverse reductive dehalogenase-homologous genes in deep subseafloor sedimentary metagenomes.</title>
        <authorList>
            <person name="Kawai M."/>
            <person name="Futagami T."/>
            <person name="Toyoda A."/>
            <person name="Takaki Y."/>
            <person name="Nishi S."/>
            <person name="Hori S."/>
            <person name="Arai W."/>
            <person name="Tsubouchi T."/>
            <person name="Morono Y."/>
            <person name="Uchiyama I."/>
            <person name="Ito T."/>
            <person name="Fujiyama A."/>
            <person name="Inagaki F."/>
            <person name="Takami H."/>
        </authorList>
    </citation>
    <scope>NUCLEOTIDE SEQUENCE</scope>
    <source>
        <strain evidence="7">Expedition CK06-06</strain>
    </source>
</reference>
<dbReference type="InterPro" id="IPR029479">
    <property type="entry name" value="Nitroreductase"/>
</dbReference>
<comment type="caution">
    <text evidence="7">The sequence shown here is derived from an EMBL/GenBank/DDBJ whole genome shotgun (WGS) entry which is preliminary data.</text>
</comment>
<evidence type="ECO:0000256" key="2">
    <source>
        <dbReference type="ARBA" id="ARBA00007118"/>
    </source>
</evidence>